<dbReference type="EMBL" id="JARBDR010000390">
    <property type="protein sequence ID" value="KAJ8313245.1"/>
    <property type="molecule type" value="Genomic_DNA"/>
</dbReference>
<evidence type="ECO:0000256" key="2">
    <source>
        <dbReference type="ARBA" id="ARBA00022980"/>
    </source>
</evidence>
<evidence type="ECO:0000256" key="1">
    <source>
        <dbReference type="ARBA" id="ARBA00010254"/>
    </source>
</evidence>
<dbReference type="InterPro" id="IPR019979">
    <property type="entry name" value="Ribosomal_uS17_CS"/>
</dbReference>
<evidence type="ECO:0000313" key="7">
    <source>
        <dbReference type="Proteomes" id="UP001217089"/>
    </source>
</evidence>
<dbReference type="InterPro" id="IPR012340">
    <property type="entry name" value="NA-bd_OB-fold"/>
</dbReference>
<gene>
    <name evidence="6" type="ORF">KUTeg_009202</name>
</gene>
<keyword evidence="2" id="KW-0689">Ribosomal protein</keyword>
<proteinExistence type="inferred from homology"/>
<dbReference type="InterPro" id="IPR000266">
    <property type="entry name" value="Ribosomal_uS17"/>
</dbReference>
<organism evidence="6 7">
    <name type="scientific">Tegillarca granosa</name>
    <name type="common">Malaysian cockle</name>
    <name type="synonym">Anadara granosa</name>
    <dbReference type="NCBI Taxonomy" id="220873"/>
    <lineage>
        <taxon>Eukaryota</taxon>
        <taxon>Metazoa</taxon>
        <taxon>Spiralia</taxon>
        <taxon>Lophotrochozoa</taxon>
        <taxon>Mollusca</taxon>
        <taxon>Bivalvia</taxon>
        <taxon>Autobranchia</taxon>
        <taxon>Pteriomorphia</taxon>
        <taxon>Arcoida</taxon>
        <taxon>Arcoidea</taxon>
        <taxon>Arcidae</taxon>
        <taxon>Tegillarca</taxon>
    </lineage>
</organism>
<evidence type="ECO:0000313" key="6">
    <source>
        <dbReference type="EMBL" id="KAJ8313245.1"/>
    </source>
</evidence>
<accession>A0ABQ9FC80</accession>
<dbReference type="Proteomes" id="UP001217089">
    <property type="component" value="Unassembled WGS sequence"/>
</dbReference>
<keyword evidence="7" id="KW-1185">Reference proteome</keyword>
<comment type="similarity">
    <text evidence="1">Belongs to the universal ribosomal protein uS17 family.</text>
</comment>
<evidence type="ECO:0000256" key="5">
    <source>
        <dbReference type="ARBA" id="ARBA00035471"/>
    </source>
</evidence>
<sequence>MAKTERSFQKQPTVFLNKKENLLSTKGKKNLRHFKNVSKPQERDVQLGDIVTVGECRPLSKTVRYNTLKVMKSGGSKKSFSKF</sequence>
<keyword evidence="3" id="KW-0687">Ribonucleoprotein</keyword>
<dbReference type="Pfam" id="PF00366">
    <property type="entry name" value="Ribosomal_S17"/>
    <property type="match status" value="1"/>
</dbReference>
<reference evidence="6 7" key="1">
    <citation type="submission" date="2022-12" db="EMBL/GenBank/DDBJ databases">
        <title>Chromosome-level genome of Tegillarca granosa.</title>
        <authorList>
            <person name="Kim J."/>
        </authorList>
    </citation>
    <scope>NUCLEOTIDE SEQUENCE [LARGE SCALE GENOMIC DNA]</scope>
    <source>
        <strain evidence="6">Teg-2019</strain>
        <tissue evidence="6">Adductor muscle</tissue>
    </source>
</reference>
<evidence type="ECO:0000256" key="3">
    <source>
        <dbReference type="ARBA" id="ARBA00023274"/>
    </source>
</evidence>
<protein>
    <recommendedName>
        <fullName evidence="4">Small ribosomal subunit protein uS17</fullName>
    </recommendedName>
    <alternativeName>
        <fullName evidence="5">40S ribosomal protein S11</fullName>
    </alternativeName>
</protein>
<name>A0ABQ9FC80_TEGGR</name>
<comment type="caution">
    <text evidence="6">The sequence shown here is derived from an EMBL/GenBank/DDBJ whole genome shotgun (WGS) entry which is preliminary data.</text>
</comment>
<dbReference type="SUPFAM" id="SSF50249">
    <property type="entry name" value="Nucleic acid-binding proteins"/>
    <property type="match status" value="1"/>
</dbReference>
<dbReference type="PROSITE" id="PS00056">
    <property type="entry name" value="RIBOSOMAL_S17"/>
    <property type="match status" value="1"/>
</dbReference>
<evidence type="ECO:0000256" key="4">
    <source>
        <dbReference type="ARBA" id="ARBA00035164"/>
    </source>
</evidence>
<dbReference type="Gene3D" id="2.40.50.1000">
    <property type="match status" value="2"/>
</dbReference>